<dbReference type="PANTHER" id="PTHR48104:SF30">
    <property type="entry name" value="METACASPASE-1"/>
    <property type="match status" value="1"/>
</dbReference>
<evidence type="ECO:0000259" key="1">
    <source>
        <dbReference type="Pfam" id="PF00656"/>
    </source>
</evidence>
<protein>
    <recommendedName>
        <fullName evidence="1">Peptidase C14 caspase domain-containing protein</fullName>
    </recommendedName>
</protein>
<dbReference type="EMBL" id="PUEJ01000016">
    <property type="protein sequence ID" value="PRH84078.1"/>
    <property type="molecule type" value="Genomic_DNA"/>
</dbReference>
<dbReference type="GO" id="GO:0005737">
    <property type="term" value="C:cytoplasm"/>
    <property type="evidence" value="ECO:0007669"/>
    <property type="project" value="TreeGrafter"/>
</dbReference>
<evidence type="ECO:0000313" key="2">
    <source>
        <dbReference type="EMBL" id="PRH84078.1"/>
    </source>
</evidence>
<dbReference type="PANTHER" id="PTHR48104">
    <property type="entry name" value="METACASPASE-4"/>
    <property type="match status" value="1"/>
</dbReference>
<name>A0A2S9Q3Y8_9HYPH</name>
<dbReference type="SUPFAM" id="SSF52129">
    <property type="entry name" value="Caspase-like"/>
    <property type="match status" value="1"/>
</dbReference>
<accession>A0A2S9Q3Y8</accession>
<dbReference type="InterPro" id="IPR011600">
    <property type="entry name" value="Pept_C14_caspase"/>
</dbReference>
<proteinExistence type="predicted"/>
<dbReference type="GO" id="GO:0004197">
    <property type="term" value="F:cysteine-type endopeptidase activity"/>
    <property type="evidence" value="ECO:0007669"/>
    <property type="project" value="InterPro"/>
</dbReference>
<dbReference type="InterPro" id="IPR029030">
    <property type="entry name" value="Caspase-like_dom_sf"/>
</dbReference>
<organism evidence="2 3">
    <name type="scientific">Labrys okinawensis</name>
    <dbReference type="NCBI Taxonomy" id="346911"/>
    <lineage>
        <taxon>Bacteria</taxon>
        <taxon>Pseudomonadati</taxon>
        <taxon>Pseudomonadota</taxon>
        <taxon>Alphaproteobacteria</taxon>
        <taxon>Hyphomicrobiales</taxon>
        <taxon>Xanthobacteraceae</taxon>
        <taxon>Labrys</taxon>
    </lineage>
</organism>
<dbReference type="AlphaFoldDB" id="A0A2S9Q3Y8"/>
<dbReference type="Proteomes" id="UP000237682">
    <property type="component" value="Unassembled WGS sequence"/>
</dbReference>
<dbReference type="InterPro" id="IPR050452">
    <property type="entry name" value="Metacaspase"/>
</dbReference>
<dbReference type="GO" id="GO:0006508">
    <property type="term" value="P:proteolysis"/>
    <property type="evidence" value="ECO:0007669"/>
    <property type="project" value="InterPro"/>
</dbReference>
<reference evidence="2 3" key="1">
    <citation type="submission" date="2018-02" db="EMBL/GenBank/DDBJ databases">
        <title>Whole genome sequencing of endophytic bacterium.</title>
        <authorList>
            <person name="Eedara R."/>
            <person name="Podile A.R."/>
        </authorList>
    </citation>
    <scope>NUCLEOTIDE SEQUENCE [LARGE SCALE GENOMIC DNA]</scope>
    <source>
        <strain evidence="2 3">RP1T</strain>
    </source>
</reference>
<comment type="caution">
    <text evidence="2">The sequence shown here is derived from an EMBL/GenBank/DDBJ whole genome shotgun (WGS) entry which is preliminary data.</text>
</comment>
<dbReference type="OrthoDB" id="6872474at2"/>
<keyword evidence="3" id="KW-1185">Reference proteome</keyword>
<dbReference type="Pfam" id="PF00656">
    <property type="entry name" value="Peptidase_C14"/>
    <property type="match status" value="1"/>
</dbReference>
<dbReference type="Gene3D" id="3.40.50.1460">
    <property type="match status" value="1"/>
</dbReference>
<gene>
    <name evidence="2" type="ORF">C5L14_28805</name>
</gene>
<feature type="domain" description="Peptidase C14 caspase" evidence="1">
    <location>
        <begin position="62"/>
        <end position="317"/>
    </location>
</feature>
<sequence>MESRRARQNKEVRTKRRFLISALCCRQGRYVVRAPRILTSIRAVLTGAGLALASPALAADSYALVVGIDAYEAPINSLHGAVNDAKDIAQALTKAGVKKLTLLTDKQATKPNILAAWKELMDQAQPGDTFYFTYAGHGSREPGKPNDPDSPDGLNNILVMTDFAPKLPGALNRIVDKEMAVLLKQAAAKQVYPVVVIDACNSGTMYRSVSLSLTYRATPQAKISREELLEFAPPVPDVSTKIAANDPFTFLAGVSDDKLVPEVAIDGQPRGALSYAFSRAVEGKADADGDGTTTEKELVAFVRAFVLQATQSQQVSQSFPDISRDIPVFRSVAAGPKGSQDDIVKAIAVAEQAATNTKLALAVRNGSLPDAPPGATLVDDEAGADLVYDAAAGTVEKRVAGVVAEGVQPSGLGGIVAKWRAIAFLQAMAGGSIQPFEVAGGSRTFNRGEKLTVGLAASSHRFMTLFNLPPNGKVEFLYPTSQAERDEDWSGKPFTLPLQVRDPPFGAEHLVAVLSDQPLDQLHTALQKLSSPQAAQDLPDTLKNALSGQSVTVGIANVFTSAGTP</sequence>
<evidence type="ECO:0000313" key="3">
    <source>
        <dbReference type="Proteomes" id="UP000237682"/>
    </source>
</evidence>